<dbReference type="KEGG" id="pbr:PB2503_05817"/>
<reference evidence="1 2" key="2">
    <citation type="journal article" date="2011" name="J. Bacteriol.">
        <title>Complete genome sequence of strain HTCC2503T of Parvularcula bermudensis, the type species of the order "Parvularculales" in the class Alphaproteobacteria.</title>
        <authorList>
            <person name="Oh H.M."/>
            <person name="Kang I."/>
            <person name="Vergin K.L."/>
            <person name="Kang D."/>
            <person name="Rhee K.H."/>
            <person name="Giovannoni S.J."/>
            <person name="Cho J.C."/>
        </authorList>
    </citation>
    <scope>NUCLEOTIDE SEQUENCE [LARGE SCALE GENOMIC DNA]</scope>
    <source>
        <strain evidence="2">ATCC BAA-594 / HTCC2503 / KCTC 12087</strain>
    </source>
</reference>
<dbReference type="SUPFAM" id="SSF56784">
    <property type="entry name" value="HAD-like"/>
    <property type="match status" value="1"/>
</dbReference>
<dbReference type="AlphaFoldDB" id="E0TGZ4"/>
<proteinExistence type="predicted"/>
<organism evidence="1 2">
    <name type="scientific">Parvularcula bermudensis (strain ATCC BAA-594 / HTCC2503 / KCTC 12087)</name>
    <dbReference type="NCBI Taxonomy" id="314260"/>
    <lineage>
        <taxon>Bacteria</taxon>
        <taxon>Pseudomonadati</taxon>
        <taxon>Pseudomonadota</taxon>
        <taxon>Alphaproteobacteria</taxon>
        <taxon>Parvularculales</taxon>
        <taxon>Parvularculaceae</taxon>
        <taxon>Parvularcula</taxon>
    </lineage>
</organism>
<evidence type="ECO:0000313" key="1">
    <source>
        <dbReference type="EMBL" id="ADM09234.1"/>
    </source>
</evidence>
<protein>
    <recommendedName>
        <fullName evidence="3">Phosphoserine phosphatase</fullName>
    </recommendedName>
</protein>
<dbReference type="STRING" id="314260.PB2503_05817"/>
<accession>E0TGZ4</accession>
<dbReference type="InterPro" id="IPR036412">
    <property type="entry name" value="HAD-like_sf"/>
</dbReference>
<reference evidence="2" key="1">
    <citation type="submission" date="2010-08" db="EMBL/GenBank/DDBJ databases">
        <title>Genome sequence of Parvularcula bermudensis HTCC2503.</title>
        <authorList>
            <person name="Kang D.-M."/>
            <person name="Oh H.-M."/>
            <person name="Cho J.-C."/>
        </authorList>
    </citation>
    <scope>NUCLEOTIDE SEQUENCE [LARGE SCALE GENOMIC DNA]</scope>
    <source>
        <strain evidence="2">ATCC BAA-594 / HTCC2503 / KCTC 12087</strain>
    </source>
</reference>
<dbReference type="OrthoDB" id="9785423at2"/>
<dbReference type="HOGENOM" id="CLU_061567_1_0_5"/>
<dbReference type="InterPro" id="IPR023214">
    <property type="entry name" value="HAD_sf"/>
</dbReference>
<dbReference type="Proteomes" id="UP000001302">
    <property type="component" value="Chromosome"/>
</dbReference>
<dbReference type="Gene3D" id="3.40.50.1000">
    <property type="entry name" value="HAD superfamily/HAD-like"/>
    <property type="match status" value="1"/>
</dbReference>
<gene>
    <name evidence="1" type="ordered locus">PB2503_05817</name>
</gene>
<evidence type="ECO:0008006" key="3">
    <source>
        <dbReference type="Google" id="ProtNLM"/>
    </source>
</evidence>
<name>E0TGZ4_PARBH</name>
<sequence length="278" mass="31591">MSDLKRTAIIYDYDGTLARGNIQENSFLPAIDLTREEFWKEVKRLTREHDADEILVYMQLMLREAQRKGLRVTRDKLKSHGGSSELFDGLADHSWFERINAFASERGLQVEHYIVSSGTQEMIEGSPIAGDFKGIFASRYIYNENGEAEWPSLAINYTTKTQFLFRINKGIDSVWDNDAINAFMPEAERPIPFSRMIFIGDGDTDIPAMKMTSHYGGQSIAAYDPKRDSRALEKIHRLISDGRVNFVAPADYSENAHLDILLKGILGRIARAEGYRPS</sequence>
<dbReference type="EMBL" id="CP002156">
    <property type="protein sequence ID" value="ADM09234.1"/>
    <property type="molecule type" value="Genomic_DNA"/>
</dbReference>
<keyword evidence="2" id="KW-1185">Reference proteome</keyword>
<dbReference type="eggNOG" id="COG0560">
    <property type="taxonomic scope" value="Bacteria"/>
</dbReference>
<dbReference type="RefSeq" id="WP_013300208.1">
    <property type="nucleotide sequence ID" value="NC_014414.1"/>
</dbReference>
<evidence type="ECO:0000313" key="2">
    <source>
        <dbReference type="Proteomes" id="UP000001302"/>
    </source>
</evidence>
<dbReference type="Pfam" id="PF12710">
    <property type="entry name" value="HAD"/>
    <property type="match status" value="1"/>
</dbReference>